<keyword evidence="1" id="KW-0812">Transmembrane</keyword>
<feature type="transmembrane region" description="Helical" evidence="1">
    <location>
        <begin position="62"/>
        <end position="81"/>
    </location>
</feature>
<reference evidence="3" key="1">
    <citation type="journal article" date="2013" name="Science">
        <title>The Amborella genome and the evolution of flowering plants.</title>
        <authorList>
            <consortium name="Amborella Genome Project"/>
        </authorList>
    </citation>
    <scope>NUCLEOTIDE SEQUENCE [LARGE SCALE GENOMIC DNA]</scope>
</reference>
<dbReference type="AlphaFoldDB" id="W1P0T1"/>
<keyword evidence="1" id="KW-0472">Membrane</keyword>
<accession>W1P0T1</accession>
<dbReference type="eggNOG" id="ENOG502RPZ2">
    <property type="taxonomic scope" value="Eukaryota"/>
</dbReference>
<dbReference type="Gramene" id="ERN03447">
    <property type="protein sequence ID" value="ERN03447"/>
    <property type="gene ID" value="AMTR_s00003p00265340"/>
</dbReference>
<dbReference type="PANTHER" id="PTHR36785:SF1">
    <property type="entry name" value="OS05G0502500 PROTEIN"/>
    <property type="match status" value="1"/>
</dbReference>
<dbReference type="HOGENOM" id="CLU_2136820_0_0_1"/>
<feature type="transmembrane region" description="Helical" evidence="1">
    <location>
        <begin position="37"/>
        <end position="56"/>
    </location>
</feature>
<name>W1P0T1_AMBTC</name>
<evidence type="ECO:0000256" key="1">
    <source>
        <dbReference type="SAM" id="Phobius"/>
    </source>
</evidence>
<keyword evidence="1" id="KW-1133">Transmembrane helix</keyword>
<dbReference type="STRING" id="13333.W1P0T1"/>
<dbReference type="Proteomes" id="UP000017836">
    <property type="component" value="Unassembled WGS sequence"/>
</dbReference>
<keyword evidence="3" id="KW-1185">Reference proteome</keyword>
<dbReference type="PANTHER" id="PTHR36785">
    <property type="entry name" value="OS05G0502500 PROTEIN"/>
    <property type="match status" value="1"/>
</dbReference>
<gene>
    <name evidence="2" type="ORF">AMTR_s00003p00265340</name>
</gene>
<protein>
    <submittedName>
        <fullName evidence="2">Uncharacterized protein</fullName>
    </submittedName>
</protein>
<dbReference type="EMBL" id="KI394358">
    <property type="protein sequence ID" value="ERN03447.1"/>
    <property type="molecule type" value="Genomic_DNA"/>
</dbReference>
<organism evidence="2 3">
    <name type="scientific">Amborella trichopoda</name>
    <dbReference type="NCBI Taxonomy" id="13333"/>
    <lineage>
        <taxon>Eukaryota</taxon>
        <taxon>Viridiplantae</taxon>
        <taxon>Streptophyta</taxon>
        <taxon>Embryophyta</taxon>
        <taxon>Tracheophyta</taxon>
        <taxon>Spermatophyta</taxon>
        <taxon>Magnoliopsida</taxon>
        <taxon>Amborellales</taxon>
        <taxon>Amborellaceae</taxon>
        <taxon>Amborella</taxon>
    </lineage>
</organism>
<proteinExistence type="predicted"/>
<sequence length="113" mass="12218">MNKNLKRERVVLVQGFGFNGGNGNDESNNTARVVGNLVLAIGLAYLSLTGQLGWLLDAIVSIWIFAVLLPVVGLGAFLWFVGRDIVQGTVCVGKVLWFSLRLNPCSTTDKHCA</sequence>
<evidence type="ECO:0000313" key="3">
    <source>
        <dbReference type="Proteomes" id="UP000017836"/>
    </source>
</evidence>
<evidence type="ECO:0000313" key="2">
    <source>
        <dbReference type="EMBL" id="ERN03447.1"/>
    </source>
</evidence>